<name>A0A8J2LM55_9HEXA</name>
<evidence type="ECO:0000313" key="1">
    <source>
        <dbReference type="EMBL" id="CAG7832672.1"/>
    </source>
</evidence>
<dbReference type="EMBL" id="CAJVCH010566375">
    <property type="protein sequence ID" value="CAG7832672.1"/>
    <property type="molecule type" value="Genomic_DNA"/>
</dbReference>
<accession>A0A8J2LM55</accession>
<reference evidence="1" key="1">
    <citation type="submission" date="2021-06" db="EMBL/GenBank/DDBJ databases">
        <authorList>
            <person name="Hodson N. C."/>
            <person name="Mongue J. A."/>
            <person name="Jaron S. K."/>
        </authorList>
    </citation>
    <scope>NUCLEOTIDE SEQUENCE</scope>
</reference>
<keyword evidence="2" id="KW-1185">Reference proteome</keyword>
<proteinExistence type="predicted"/>
<evidence type="ECO:0000313" key="2">
    <source>
        <dbReference type="Proteomes" id="UP000708208"/>
    </source>
</evidence>
<gene>
    <name evidence="1" type="ORF">AFUS01_LOCUS42351</name>
</gene>
<comment type="caution">
    <text evidence="1">The sequence shown here is derived from an EMBL/GenBank/DDBJ whole genome shotgun (WGS) entry which is preliminary data.</text>
</comment>
<protein>
    <submittedName>
        <fullName evidence="1">Uncharacterized protein</fullName>
    </submittedName>
</protein>
<organism evidence="1 2">
    <name type="scientific">Allacma fusca</name>
    <dbReference type="NCBI Taxonomy" id="39272"/>
    <lineage>
        <taxon>Eukaryota</taxon>
        <taxon>Metazoa</taxon>
        <taxon>Ecdysozoa</taxon>
        <taxon>Arthropoda</taxon>
        <taxon>Hexapoda</taxon>
        <taxon>Collembola</taxon>
        <taxon>Symphypleona</taxon>
        <taxon>Sminthuridae</taxon>
        <taxon>Allacma</taxon>
    </lineage>
</organism>
<dbReference type="Proteomes" id="UP000708208">
    <property type="component" value="Unassembled WGS sequence"/>
</dbReference>
<sequence>MEIEDAIDVAVAVDRLETNLMGEADEFIIAEAIAASGDVEYLKKGYFDDFFHAQQEHKRLALQLGKIPVRKWICYLSHVLDGVERKKLYWRKEFNNAVHNISFKKLNKRCYTENVITPDPFTDPRRDCEQDEAFIKR</sequence>
<dbReference type="AlphaFoldDB" id="A0A8J2LM55"/>